<evidence type="ECO:0000313" key="8">
    <source>
        <dbReference type="Proteomes" id="UP000243799"/>
    </source>
</evidence>
<keyword evidence="2" id="KW-0285">Flavoprotein</keyword>
<gene>
    <name evidence="7" type="ORF">SAMN05216266_10453</name>
</gene>
<dbReference type="Gene3D" id="3.30.9.10">
    <property type="entry name" value="D-Amino Acid Oxidase, subunit A, domain 2"/>
    <property type="match status" value="1"/>
</dbReference>
<dbReference type="GO" id="GO:0008115">
    <property type="term" value="F:sarcosine oxidase activity"/>
    <property type="evidence" value="ECO:0007669"/>
    <property type="project" value="TreeGrafter"/>
</dbReference>
<dbReference type="SUPFAM" id="SSF54373">
    <property type="entry name" value="FAD-linked reductases, C-terminal domain"/>
    <property type="match status" value="1"/>
</dbReference>
<sequence length="395" mass="43106">MSRPTVGVVGLGTMGAQVLWQLALRGVRATGFETYAPGHARGAAGGETRLFRNFELDDLGYAPVVRRADELWEILQRESGRPLRTKTGVLVMGSPGHRQMRTALRSAEMSGLPYVVYDEDELARRHPEFDVDPGDIGLWDPRGGAIRPELTVAAAADMARRRGATVHTDARVQGIESRRGRVVVVTESGEQVFDRVVVAAGGWTPGLIPALAPTLMVRRLTSAWYFGRKPDYLDSIVPFIRTVPTYCYGLPVPDRTAMKVGLGFENHLAVDDPDTVPRVLRPEELAPFTAMVERYLPGLQRHPMRTETYIETYTEDRHEWIGELRELPGVIALAGFSGHGFKMCPAIGEIGAELAIDGATTLDIGFLRGGTPPTQDAVARGAASAYPVKPTTPGR</sequence>
<comment type="cofactor">
    <cofactor evidence="1">
        <name>FAD</name>
        <dbReference type="ChEBI" id="CHEBI:57692"/>
    </cofactor>
</comment>
<proteinExistence type="predicted"/>
<dbReference type="PANTHER" id="PTHR10961:SF7">
    <property type="entry name" value="FAD DEPENDENT OXIDOREDUCTASE DOMAIN-CONTAINING PROTEIN"/>
    <property type="match status" value="1"/>
</dbReference>
<dbReference type="GO" id="GO:0050660">
    <property type="term" value="F:flavin adenine dinucleotide binding"/>
    <property type="evidence" value="ECO:0007669"/>
    <property type="project" value="InterPro"/>
</dbReference>
<evidence type="ECO:0000256" key="3">
    <source>
        <dbReference type="ARBA" id="ARBA00022827"/>
    </source>
</evidence>
<dbReference type="InterPro" id="IPR006076">
    <property type="entry name" value="FAD-dep_OxRdtase"/>
</dbReference>
<organism evidence="7 8">
    <name type="scientific">Amycolatopsis marina</name>
    <dbReference type="NCBI Taxonomy" id="490629"/>
    <lineage>
        <taxon>Bacteria</taxon>
        <taxon>Bacillati</taxon>
        <taxon>Actinomycetota</taxon>
        <taxon>Actinomycetes</taxon>
        <taxon>Pseudonocardiales</taxon>
        <taxon>Pseudonocardiaceae</taxon>
        <taxon>Amycolatopsis</taxon>
    </lineage>
</organism>
<dbReference type="Pfam" id="PF01266">
    <property type="entry name" value="DAO"/>
    <property type="match status" value="1"/>
</dbReference>
<evidence type="ECO:0000256" key="1">
    <source>
        <dbReference type="ARBA" id="ARBA00001974"/>
    </source>
</evidence>
<name>A0A1I0XWS8_9PSEU</name>
<feature type="region of interest" description="Disordered" evidence="5">
    <location>
        <begin position="376"/>
        <end position="395"/>
    </location>
</feature>
<evidence type="ECO:0000256" key="5">
    <source>
        <dbReference type="SAM" id="MobiDB-lite"/>
    </source>
</evidence>
<protein>
    <submittedName>
        <fullName evidence="7">Sarcosine oxidase</fullName>
    </submittedName>
</protein>
<dbReference type="InterPro" id="IPR036188">
    <property type="entry name" value="FAD/NAD-bd_sf"/>
</dbReference>
<dbReference type="Gene3D" id="3.50.50.60">
    <property type="entry name" value="FAD/NAD(P)-binding domain"/>
    <property type="match status" value="1"/>
</dbReference>
<keyword evidence="3" id="KW-0274">FAD</keyword>
<reference evidence="8" key="1">
    <citation type="submission" date="2016-10" db="EMBL/GenBank/DDBJ databases">
        <authorList>
            <person name="Varghese N."/>
            <person name="Submissions S."/>
        </authorList>
    </citation>
    <scope>NUCLEOTIDE SEQUENCE [LARGE SCALE GENOMIC DNA]</scope>
    <source>
        <strain evidence="8">CGMCC 4.3568</strain>
    </source>
</reference>
<dbReference type="OrthoDB" id="9806452at2"/>
<dbReference type="AlphaFoldDB" id="A0A1I0XWS8"/>
<dbReference type="RefSeq" id="WP_091671740.1">
    <property type="nucleotide sequence ID" value="NZ_FOKG01000004.1"/>
</dbReference>
<dbReference type="InterPro" id="IPR045170">
    <property type="entry name" value="MTOX"/>
</dbReference>
<evidence type="ECO:0000256" key="4">
    <source>
        <dbReference type="ARBA" id="ARBA00023002"/>
    </source>
</evidence>
<keyword evidence="4" id="KW-0560">Oxidoreductase</keyword>
<dbReference type="EMBL" id="FOKG01000004">
    <property type="protein sequence ID" value="SFB05097.1"/>
    <property type="molecule type" value="Genomic_DNA"/>
</dbReference>
<evidence type="ECO:0000313" key="7">
    <source>
        <dbReference type="EMBL" id="SFB05097.1"/>
    </source>
</evidence>
<dbReference type="PANTHER" id="PTHR10961">
    <property type="entry name" value="PEROXISOMAL SARCOSINE OXIDASE"/>
    <property type="match status" value="1"/>
</dbReference>
<feature type="domain" description="FAD dependent oxidoreductase" evidence="6">
    <location>
        <begin position="6"/>
        <end position="354"/>
    </location>
</feature>
<keyword evidence="8" id="KW-1185">Reference proteome</keyword>
<dbReference type="STRING" id="490629.SAMN05216266_10453"/>
<dbReference type="SUPFAM" id="SSF51905">
    <property type="entry name" value="FAD/NAD(P)-binding domain"/>
    <property type="match status" value="1"/>
</dbReference>
<dbReference type="NCBIfam" id="NF008425">
    <property type="entry name" value="PRK11259.1"/>
    <property type="match status" value="1"/>
</dbReference>
<accession>A0A1I0XWS8</accession>
<evidence type="ECO:0000259" key="6">
    <source>
        <dbReference type="Pfam" id="PF01266"/>
    </source>
</evidence>
<evidence type="ECO:0000256" key="2">
    <source>
        <dbReference type="ARBA" id="ARBA00022630"/>
    </source>
</evidence>
<dbReference type="Proteomes" id="UP000243799">
    <property type="component" value="Unassembled WGS sequence"/>
</dbReference>